<feature type="transmembrane region" description="Helical" evidence="1">
    <location>
        <begin position="31"/>
        <end position="50"/>
    </location>
</feature>
<evidence type="ECO:0000313" key="3">
    <source>
        <dbReference type="Proteomes" id="UP000006640"/>
    </source>
</evidence>
<evidence type="ECO:0000313" key="2">
    <source>
        <dbReference type="EMBL" id="ADG89354.1"/>
    </source>
</evidence>
<dbReference type="EMBL" id="CP001874">
    <property type="protein sequence ID" value="ADG89354.1"/>
    <property type="molecule type" value="Genomic_DNA"/>
</dbReference>
<keyword evidence="1" id="KW-0812">Transmembrane</keyword>
<dbReference type="Proteomes" id="UP000006640">
    <property type="component" value="Chromosome"/>
</dbReference>
<dbReference type="AlphaFoldDB" id="D6Y5F9"/>
<evidence type="ECO:0000256" key="1">
    <source>
        <dbReference type="SAM" id="Phobius"/>
    </source>
</evidence>
<keyword evidence="3" id="KW-1185">Reference proteome</keyword>
<name>D6Y5F9_THEBD</name>
<organism evidence="2 3">
    <name type="scientific">Thermobispora bispora (strain ATCC 19993 / DSM 43833 / CBS 139.67 / JCM 10125 / KCTC 9307 / NBRC 14880 / R51)</name>
    <dbReference type="NCBI Taxonomy" id="469371"/>
    <lineage>
        <taxon>Bacteria</taxon>
        <taxon>Bacillati</taxon>
        <taxon>Actinomycetota</taxon>
        <taxon>Actinomycetes</taxon>
        <taxon>Streptosporangiales</taxon>
        <taxon>Streptosporangiaceae</taxon>
        <taxon>Thermobispora</taxon>
    </lineage>
</organism>
<dbReference type="OrthoDB" id="3544108at2"/>
<dbReference type="KEGG" id="tbi:Tbis_2653"/>
<proteinExistence type="predicted"/>
<gene>
    <name evidence="2" type="ordered locus">Tbis_2653</name>
</gene>
<feature type="transmembrane region" description="Helical" evidence="1">
    <location>
        <begin position="5"/>
        <end position="25"/>
    </location>
</feature>
<protein>
    <submittedName>
        <fullName evidence="2">Uncharacterized protein</fullName>
    </submittedName>
</protein>
<dbReference type="RefSeq" id="WP_013132887.1">
    <property type="nucleotide sequence ID" value="NC_014165.1"/>
</dbReference>
<dbReference type="HOGENOM" id="CLU_2955452_0_0_11"/>
<keyword evidence="1" id="KW-0472">Membrane</keyword>
<keyword evidence="1" id="KW-1133">Transmembrane helix</keyword>
<accession>D6Y5F9</accession>
<reference evidence="2 3" key="1">
    <citation type="submission" date="2010-01" db="EMBL/GenBank/DDBJ databases">
        <title>The complete genome of Thermobispora bispora DSM 43833.</title>
        <authorList>
            <consortium name="US DOE Joint Genome Institute (JGI-PGF)"/>
            <person name="Lucas S."/>
            <person name="Copeland A."/>
            <person name="Lapidus A."/>
            <person name="Glavina del Rio T."/>
            <person name="Dalin E."/>
            <person name="Tice H."/>
            <person name="Bruce D."/>
            <person name="Goodwin L."/>
            <person name="Pitluck S."/>
            <person name="Kyrpides N."/>
            <person name="Mavromatis K."/>
            <person name="Ivanova N."/>
            <person name="Mikhailova N."/>
            <person name="Chertkov O."/>
            <person name="Brettin T."/>
            <person name="Detter J.C."/>
            <person name="Han C."/>
            <person name="Larimer F."/>
            <person name="Land M."/>
            <person name="Hauser L."/>
            <person name="Markowitz V."/>
            <person name="Cheng J.-F."/>
            <person name="Hugenholtz P."/>
            <person name="Woyke T."/>
            <person name="Wu D."/>
            <person name="Jando M."/>
            <person name="Schneider S."/>
            <person name="Klenk H.-P."/>
            <person name="Eisen J.A."/>
        </authorList>
    </citation>
    <scope>NUCLEOTIDE SEQUENCE [LARGE SCALE GENOMIC DNA]</scope>
    <source>
        <strain evidence="3">ATCC 19993 / DSM 43833 / CBS 139.67 / JCM 10125 / KCTC 9307 / NBRC 14880 / R51</strain>
    </source>
</reference>
<sequence>MGRILLYAALAIAAFFLLGSLIGFVFTIVKWLLIIGSITLIVWAAIRFTSELGRGPDRTR</sequence>
<dbReference type="STRING" id="469371.Tbis_2653"/>